<evidence type="ECO:0000313" key="6">
    <source>
        <dbReference type="EMBL" id="TDK59312.1"/>
    </source>
</evidence>
<evidence type="ECO:0000313" key="7">
    <source>
        <dbReference type="Proteomes" id="UP000295132"/>
    </source>
</evidence>
<evidence type="ECO:0000259" key="4">
    <source>
        <dbReference type="PROSITE" id="PS50977"/>
    </source>
</evidence>
<proteinExistence type="predicted"/>
<gene>
    <name evidence="6" type="ORF">E2K98_18865</name>
    <name evidence="5" type="ORF">RCG21_18525</name>
</gene>
<sequence>MAITPNKQSEISAIETKQNIINISQKLFMTYGYRSVSTRQIAQSCGITQPALYHHFRNKQEIYIEVVRAIMSRTKFHMEKIKKQYTSFRERVHQIAYYMLMNHQEDLSQMFHDLKHEMNEETQLLIRNWWLESYFNPIVKIIVEAENEKHIKELSKLESNPIEMSYFILDILKSLLQFSGLKTLDDKERKVQAERKAKLIVSIILDGIGS</sequence>
<dbReference type="PROSITE" id="PS50977">
    <property type="entry name" value="HTH_TETR_2"/>
    <property type="match status" value="1"/>
</dbReference>
<name>A0A4R5VMG8_9BACI</name>
<feature type="domain" description="HTH tetR-type" evidence="4">
    <location>
        <begin position="14"/>
        <end position="74"/>
    </location>
</feature>
<reference evidence="5" key="2">
    <citation type="submission" date="2023-08" db="EMBL/GenBank/DDBJ databases">
        <title>Nitrogen cycling bacteria in agricultural field soils.</title>
        <authorList>
            <person name="Jang J."/>
        </authorList>
    </citation>
    <scope>NUCLEOTIDE SEQUENCE</scope>
    <source>
        <strain evidence="5">PS3-36</strain>
    </source>
</reference>
<evidence type="ECO:0000256" key="3">
    <source>
        <dbReference type="PROSITE-ProRule" id="PRU00335"/>
    </source>
</evidence>
<dbReference type="InterPro" id="IPR009057">
    <property type="entry name" value="Homeodomain-like_sf"/>
</dbReference>
<organism evidence="6 7">
    <name type="scientific">Bacillus salipaludis</name>
    <dbReference type="NCBI Taxonomy" id="2547811"/>
    <lineage>
        <taxon>Bacteria</taxon>
        <taxon>Bacillati</taxon>
        <taxon>Bacillota</taxon>
        <taxon>Bacilli</taxon>
        <taxon>Bacillales</taxon>
        <taxon>Bacillaceae</taxon>
        <taxon>Bacillus</taxon>
    </lineage>
</organism>
<dbReference type="PANTHER" id="PTHR43479:SF11">
    <property type="entry name" value="ACREF_ENVCD OPERON REPRESSOR-RELATED"/>
    <property type="match status" value="1"/>
</dbReference>
<dbReference type="EMBL" id="JAVGVR010000001">
    <property type="protein sequence ID" value="MDQ6598323.1"/>
    <property type="molecule type" value="Genomic_DNA"/>
</dbReference>
<dbReference type="SUPFAM" id="SSF46689">
    <property type="entry name" value="Homeodomain-like"/>
    <property type="match status" value="1"/>
</dbReference>
<comment type="caution">
    <text evidence="6">The sequence shown here is derived from an EMBL/GenBank/DDBJ whole genome shotgun (WGS) entry which is preliminary data.</text>
</comment>
<dbReference type="Proteomes" id="UP000295132">
    <property type="component" value="Unassembled WGS sequence"/>
</dbReference>
<dbReference type="Gene3D" id="1.10.10.60">
    <property type="entry name" value="Homeodomain-like"/>
    <property type="match status" value="1"/>
</dbReference>
<keyword evidence="8" id="KW-1185">Reference proteome</keyword>
<evidence type="ECO:0000313" key="8">
    <source>
        <dbReference type="Proteomes" id="UP001178888"/>
    </source>
</evidence>
<reference evidence="6 7" key="1">
    <citation type="submission" date="2019-03" db="EMBL/GenBank/DDBJ databases">
        <title>Bacillus niacini sp. nov. a Nicotinate-Metabolizing Mesophile Isolated from Soil.</title>
        <authorList>
            <person name="Zhang G."/>
        </authorList>
    </citation>
    <scope>NUCLEOTIDE SEQUENCE [LARGE SCALE GENOMIC DNA]</scope>
    <source>
        <strain evidence="6 7">WN066</strain>
    </source>
</reference>
<dbReference type="PANTHER" id="PTHR43479">
    <property type="entry name" value="ACREF/ENVCD OPERON REPRESSOR-RELATED"/>
    <property type="match status" value="1"/>
</dbReference>
<evidence type="ECO:0000256" key="2">
    <source>
        <dbReference type="ARBA" id="ARBA00023125"/>
    </source>
</evidence>
<evidence type="ECO:0000256" key="1">
    <source>
        <dbReference type="ARBA" id="ARBA00022491"/>
    </source>
</evidence>
<accession>A0A4R5VMG8</accession>
<dbReference type="Pfam" id="PF00440">
    <property type="entry name" value="TetR_N"/>
    <property type="match status" value="1"/>
</dbReference>
<dbReference type="RefSeq" id="WP_133336853.1">
    <property type="nucleotide sequence ID" value="NZ_JAVGVR010000001.1"/>
</dbReference>
<keyword evidence="1" id="KW-0678">Repressor</keyword>
<keyword evidence="2 3" id="KW-0238">DNA-binding</keyword>
<dbReference type="InterPro" id="IPR023772">
    <property type="entry name" value="DNA-bd_HTH_TetR-type_CS"/>
</dbReference>
<dbReference type="InterPro" id="IPR050624">
    <property type="entry name" value="HTH-type_Tx_Regulator"/>
</dbReference>
<dbReference type="EMBL" id="SMYO01000009">
    <property type="protein sequence ID" value="TDK59312.1"/>
    <property type="molecule type" value="Genomic_DNA"/>
</dbReference>
<dbReference type="PRINTS" id="PR00455">
    <property type="entry name" value="HTHTETR"/>
</dbReference>
<dbReference type="InterPro" id="IPR001647">
    <property type="entry name" value="HTH_TetR"/>
</dbReference>
<dbReference type="PROSITE" id="PS01081">
    <property type="entry name" value="HTH_TETR_1"/>
    <property type="match status" value="1"/>
</dbReference>
<dbReference type="Gene3D" id="1.10.357.10">
    <property type="entry name" value="Tetracycline Repressor, domain 2"/>
    <property type="match status" value="1"/>
</dbReference>
<dbReference type="Proteomes" id="UP001178888">
    <property type="component" value="Unassembled WGS sequence"/>
</dbReference>
<dbReference type="AlphaFoldDB" id="A0A4R5VMG8"/>
<protein>
    <submittedName>
        <fullName evidence="6">TetR/AcrR family transcriptional regulator</fullName>
    </submittedName>
</protein>
<evidence type="ECO:0000313" key="5">
    <source>
        <dbReference type="EMBL" id="MDQ6598323.1"/>
    </source>
</evidence>
<feature type="DNA-binding region" description="H-T-H motif" evidence="3">
    <location>
        <begin position="37"/>
        <end position="56"/>
    </location>
</feature>
<dbReference type="GO" id="GO:0003677">
    <property type="term" value="F:DNA binding"/>
    <property type="evidence" value="ECO:0007669"/>
    <property type="project" value="UniProtKB-UniRule"/>
</dbReference>